<dbReference type="RefSeq" id="XP_025359582.1">
    <property type="nucleotide sequence ID" value="XM_025504825.1"/>
</dbReference>
<feature type="domain" description="YTH" evidence="4">
    <location>
        <begin position="701"/>
        <end position="836"/>
    </location>
</feature>
<dbReference type="Proteomes" id="UP000245884">
    <property type="component" value="Unassembled WGS sequence"/>
</dbReference>
<sequence>MSPDAGQPAQTQGRLHQSLPASRSSSPSGTFAAAQFIAATQPDVPQDSSFEGSAAVEIAAPAKHEASSQPQSSTHQSPWQRRQPTKTRQMMPDTAPSNSSADQREQRAGSQPAHVSEASQDTMISPLSATPSSPPTLRASHSPSSSSFHHAGSMSSFGAAATTAEAYSLADPYRYPQQQQPQPAFMSGQAGIPAPPPPSQHQHLYRSDSTQLPPPQQQAYQAYQGGGRGMQYAADLSGATAGYGPAMHPEAAFAYGSSAGSGGAVAGGAGAQGALSVSAASGAGMPQQHYQQQQPPPQGYASSPPQSGMHQQPAYESFGGPGRTDSASSAQWPPTYAYSPYTSVAGFYPSPTTPGPMPPQPYVSASSPEYAQLAAMGYHESVAASPQFAVPASSPGTWAQQHYPRQQPMGYAPPRGPAPALAASSPSSRVGYRGSGSQGRASRAPLRQDTRSTGEPAEGALATSPTEAGSVDSSYGKPPVGLRSEHVMWVGNVPANASQAELRAFFSQLPADAQDDDEPSLNEAAPHGIVSIFIIARSNCAFVNYSTPSRLDRAVLFFNGHPLRPQDPRCPKLVCRIRKKSDEVQAGVGGQRGKGLHVAFLKEYRRRESEKLGQSRGEGEGPIAQGASASPSTNNKAQTDCLDVAGLSLSDTSNLRGEAVASLSSPNTLASVGSSSIGSSSAEVSYTSTNSGLLGHPAFRTRYFILKSRTIEELDRSVETRTWATQPHNEAVLAQAFRNSDRVILVFSANGSGAFFGYARMAGPIPGREAKANRSQETEAVAASEQDAPSGPTLVTSPQALTPNEEAQKAELLPGTATGLQTGKKALTDDGVMRRDMMANGQPSAAMDSSAATSVSYSSSLTPGDSASSDARAATQLATRAIIHNLRIDQRESQRKAEQLERQLAVQENLAASGQARVRDSEATTSPAAKQDGGRSIGTATPTPTMTLSPSTNTSTAAEGASVSGPSPSPSSEEVFGHTFSVEWVQTNSLPFTAVKHLRNPWNENKSLRIARDGTEIAIDTAVELLGVWEKHVEGGQAGASTATAPAR</sequence>
<evidence type="ECO:0000259" key="4">
    <source>
        <dbReference type="PROSITE" id="PS50882"/>
    </source>
</evidence>
<feature type="region of interest" description="Disordered" evidence="2">
    <location>
        <begin position="390"/>
        <end position="477"/>
    </location>
</feature>
<feature type="region of interest" description="Disordered" evidence="2">
    <location>
        <begin position="811"/>
        <end position="872"/>
    </location>
</feature>
<dbReference type="STRING" id="1569628.A0A316UID1"/>
<dbReference type="GO" id="GO:0003729">
    <property type="term" value="F:mRNA binding"/>
    <property type="evidence" value="ECO:0007669"/>
    <property type="project" value="TreeGrafter"/>
</dbReference>
<dbReference type="PANTHER" id="PTHR12357">
    <property type="entry name" value="YTH YT521-B HOMOLOGY DOMAIN-CONTAINING"/>
    <property type="match status" value="1"/>
</dbReference>
<feature type="compositionally biased region" description="Basic and acidic residues" evidence="2">
    <location>
        <begin position="826"/>
        <end position="837"/>
    </location>
</feature>
<dbReference type="AlphaFoldDB" id="A0A316UID1"/>
<feature type="compositionally biased region" description="Low complexity" evidence="2">
    <location>
        <begin position="18"/>
        <end position="41"/>
    </location>
</feature>
<evidence type="ECO:0000256" key="2">
    <source>
        <dbReference type="SAM" id="MobiDB-lite"/>
    </source>
</evidence>
<feature type="compositionally biased region" description="Basic and acidic residues" evidence="2">
    <location>
        <begin position="609"/>
        <end position="619"/>
    </location>
</feature>
<feature type="compositionally biased region" description="Polar residues" evidence="2">
    <location>
        <begin position="463"/>
        <end position="473"/>
    </location>
</feature>
<reference evidence="5 6" key="1">
    <citation type="journal article" date="2018" name="Mol. Biol. Evol.">
        <title>Broad Genomic Sampling Reveals a Smut Pathogenic Ancestry of the Fungal Clade Ustilaginomycotina.</title>
        <authorList>
            <person name="Kijpornyongpan T."/>
            <person name="Mondo S.J."/>
            <person name="Barry K."/>
            <person name="Sandor L."/>
            <person name="Lee J."/>
            <person name="Lipzen A."/>
            <person name="Pangilinan J."/>
            <person name="LaButti K."/>
            <person name="Hainaut M."/>
            <person name="Henrissat B."/>
            <person name="Grigoriev I.V."/>
            <person name="Spatafora J.W."/>
            <person name="Aime M.C."/>
        </authorList>
    </citation>
    <scope>NUCLEOTIDE SEQUENCE [LARGE SCALE GENOMIC DNA]</scope>
    <source>
        <strain evidence="5 6">MCA 5214</strain>
    </source>
</reference>
<feature type="region of interest" description="Disordered" evidence="2">
    <location>
        <begin position="911"/>
        <end position="974"/>
    </location>
</feature>
<dbReference type="CDD" id="cd00590">
    <property type="entry name" value="RRM_SF"/>
    <property type="match status" value="1"/>
</dbReference>
<evidence type="ECO:0008006" key="7">
    <source>
        <dbReference type="Google" id="ProtNLM"/>
    </source>
</evidence>
<feature type="compositionally biased region" description="Polar residues" evidence="2">
    <location>
        <begin position="627"/>
        <end position="637"/>
    </location>
</feature>
<dbReference type="GO" id="GO:1990247">
    <property type="term" value="F:N6-methyladenosine-containing RNA reader activity"/>
    <property type="evidence" value="ECO:0007669"/>
    <property type="project" value="TreeGrafter"/>
</dbReference>
<dbReference type="InterPro" id="IPR035979">
    <property type="entry name" value="RBD_domain_sf"/>
</dbReference>
<dbReference type="Pfam" id="PF04146">
    <property type="entry name" value="YTH"/>
    <property type="match status" value="1"/>
</dbReference>
<feature type="compositionally biased region" description="Low complexity" evidence="2">
    <location>
        <begin position="67"/>
        <end position="80"/>
    </location>
</feature>
<feature type="compositionally biased region" description="Low complexity" evidence="2">
    <location>
        <begin position="125"/>
        <end position="153"/>
    </location>
</feature>
<feature type="compositionally biased region" description="Low complexity" evidence="2">
    <location>
        <begin position="849"/>
        <end position="860"/>
    </location>
</feature>
<accession>A0A316UID1</accession>
<dbReference type="CDD" id="cd21134">
    <property type="entry name" value="YTH"/>
    <property type="match status" value="1"/>
</dbReference>
<dbReference type="InterPro" id="IPR007275">
    <property type="entry name" value="YTH_domain"/>
</dbReference>
<dbReference type="GO" id="GO:0000381">
    <property type="term" value="P:regulation of alternative mRNA splicing, via spliceosome"/>
    <property type="evidence" value="ECO:0007669"/>
    <property type="project" value="TreeGrafter"/>
</dbReference>
<dbReference type="Gene3D" id="3.30.70.330">
    <property type="match status" value="1"/>
</dbReference>
<feature type="compositionally biased region" description="Low complexity" evidence="2">
    <location>
        <begin position="280"/>
        <end position="308"/>
    </location>
</feature>
<dbReference type="OrthoDB" id="6103986at2759"/>
<protein>
    <recommendedName>
        <fullName evidence="7">YTH domain-containing protein</fullName>
    </recommendedName>
</protein>
<dbReference type="PROSITE" id="PS50882">
    <property type="entry name" value="YTH"/>
    <property type="match status" value="2"/>
</dbReference>
<evidence type="ECO:0000313" key="6">
    <source>
        <dbReference type="Proteomes" id="UP000245884"/>
    </source>
</evidence>
<dbReference type="GO" id="GO:0000398">
    <property type="term" value="P:mRNA splicing, via spliceosome"/>
    <property type="evidence" value="ECO:0007669"/>
    <property type="project" value="TreeGrafter"/>
</dbReference>
<evidence type="ECO:0000256" key="1">
    <source>
        <dbReference type="PROSITE-ProRule" id="PRU00176"/>
    </source>
</evidence>
<feature type="compositionally biased region" description="Polar residues" evidence="2">
    <location>
        <begin position="394"/>
        <end position="404"/>
    </location>
</feature>
<gene>
    <name evidence="5" type="ORF">BDZ90DRAFT_228641</name>
</gene>
<dbReference type="GO" id="GO:0005654">
    <property type="term" value="C:nucleoplasm"/>
    <property type="evidence" value="ECO:0007669"/>
    <property type="project" value="TreeGrafter"/>
</dbReference>
<feature type="region of interest" description="Disordered" evidence="2">
    <location>
        <begin position="1"/>
        <end position="153"/>
    </location>
</feature>
<dbReference type="EMBL" id="KZ819678">
    <property type="protein sequence ID" value="PWN24970.1"/>
    <property type="molecule type" value="Genomic_DNA"/>
</dbReference>
<dbReference type="InterPro" id="IPR012677">
    <property type="entry name" value="Nucleotide-bd_a/b_plait_sf"/>
</dbReference>
<feature type="region of interest" description="Disordered" evidence="2">
    <location>
        <begin position="609"/>
        <end position="637"/>
    </location>
</feature>
<dbReference type="PANTHER" id="PTHR12357:SF3">
    <property type="entry name" value="YTH DOMAIN-CONTAINING PROTEIN 1"/>
    <property type="match status" value="1"/>
</dbReference>
<feature type="domain" description="YTH" evidence="4">
    <location>
        <begin position="893"/>
        <end position="1029"/>
    </location>
</feature>
<feature type="region of interest" description="Disordered" evidence="2">
    <location>
        <begin position="171"/>
        <end position="226"/>
    </location>
</feature>
<feature type="region of interest" description="Disordered" evidence="2">
    <location>
        <begin position="769"/>
        <end position="798"/>
    </location>
</feature>
<proteinExistence type="predicted"/>
<organism evidence="5 6">
    <name type="scientific">Jaminaea rosea</name>
    <dbReference type="NCBI Taxonomy" id="1569628"/>
    <lineage>
        <taxon>Eukaryota</taxon>
        <taxon>Fungi</taxon>
        <taxon>Dikarya</taxon>
        <taxon>Basidiomycota</taxon>
        <taxon>Ustilaginomycotina</taxon>
        <taxon>Exobasidiomycetes</taxon>
        <taxon>Microstromatales</taxon>
        <taxon>Microstromatales incertae sedis</taxon>
        <taxon>Jaminaea</taxon>
    </lineage>
</organism>
<dbReference type="SUPFAM" id="SSF54928">
    <property type="entry name" value="RNA-binding domain, RBD"/>
    <property type="match status" value="1"/>
</dbReference>
<keyword evidence="1" id="KW-0694">RNA-binding</keyword>
<keyword evidence="6" id="KW-1185">Reference proteome</keyword>
<feature type="compositionally biased region" description="Low complexity" evidence="2">
    <location>
        <begin position="418"/>
        <end position="428"/>
    </location>
</feature>
<feature type="compositionally biased region" description="Low complexity" evidence="2">
    <location>
        <begin position="939"/>
        <end position="974"/>
    </location>
</feature>
<dbReference type="GeneID" id="37026648"/>
<evidence type="ECO:0000259" key="3">
    <source>
        <dbReference type="PROSITE" id="PS50102"/>
    </source>
</evidence>
<name>A0A316UID1_9BASI</name>
<dbReference type="InterPro" id="IPR045168">
    <property type="entry name" value="YTH_prot"/>
</dbReference>
<feature type="domain" description="RRM" evidence="3">
    <location>
        <begin position="486"/>
        <end position="603"/>
    </location>
</feature>
<feature type="region of interest" description="Disordered" evidence="2">
    <location>
        <begin position="280"/>
        <end position="331"/>
    </location>
</feature>
<dbReference type="Gene3D" id="3.10.590.10">
    <property type="entry name" value="ph1033 like domains"/>
    <property type="match status" value="2"/>
</dbReference>
<dbReference type="PROSITE" id="PS50102">
    <property type="entry name" value="RRM"/>
    <property type="match status" value="1"/>
</dbReference>
<evidence type="ECO:0000313" key="5">
    <source>
        <dbReference type="EMBL" id="PWN24970.1"/>
    </source>
</evidence>
<dbReference type="InterPro" id="IPR000504">
    <property type="entry name" value="RRM_dom"/>
</dbReference>